<name>A0AA42R3I8_ENTCL</name>
<dbReference type="SUPFAM" id="SSF51206">
    <property type="entry name" value="cAMP-binding domain-like"/>
    <property type="match status" value="1"/>
</dbReference>
<dbReference type="InterPro" id="IPR018490">
    <property type="entry name" value="cNMP-bd_dom_sf"/>
</dbReference>
<dbReference type="Pfam" id="PF15977">
    <property type="entry name" value="HTH_46"/>
    <property type="match status" value="1"/>
</dbReference>
<evidence type="ECO:0000313" key="4">
    <source>
        <dbReference type="Proteomes" id="UP001161707"/>
    </source>
</evidence>
<dbReference type="Gene3D" id="2.60.120.10">
    <property type="entry name" value="Jelly Rolls"/>
    <property type="match status" value="1"/>
</dbReference>
<dbReference type="InterPro" id="IPR014710">
    <property type="entry name" value="RmlC-like_jellyroll"/>
</dbReference>
<keyword evidence="1" id="KW-1133">Transmembrane helix</keyword>
<reference evidence="3" key="1">
    <citation type="submission" date="2022-09" db="EMBL/GenBank/DDBJ databases">
        <title>Intensive care unit water sources are persistently colonized with multi-drug resistant bacteria and are the site of extensive horizontal gene transfer of antibiotic resistance genes.</title>
        <authorList>
            <person name="Diorio-Toth L."/>
        </authorList>
    </citation>
    <scope>NUCLEOTIDE SEQUENCE</scope>
    <source>
        <strain evidence="3">GD03711</strain>
    </source>
</reference>
<organism evidence="3 4">
    <name type="scientific">Enterobacter cloacae</name>
    <dbReference type="NCBI Taxonomy" id="550"/>
    <lineage>
        <taxon>Bacteria</taxon>
        <taxon>Pseudomonadati</taxon>
        <taxon>Pseudomonadota</taxon>
        <taxon>Gammaproteobacteria</taxon>
        <taxon>Enterobacterales</taxon>
        <taxon>Enterobacteriaceae</taxon>
        <taxon>Enterobacter</taxon>
        <taxon>Enterobacter cloacae complex</taxon>
    </lineage>
</organism>
<dbReference type="EMBL" id="JAOCIY010000072">
    <property type="protein sequence ID" value="MDH1481830.1"/>
    <property type="molecule type" value="Genomic_DNA"/>
</dbReference>
<dbReference type="RefSeq" id="WP_261658900.1">
    <property type="nucleotide sequence ID" value="NZ_CP104836.1"/>
</dbReference>
<keyword evidence="1" id="KW-0812">Transmembrane</keyword>
<protein>
    <submittedName>
        <fullName evidence="3">Helix-turn-helix domain-containing protein</fullName>
    </submittedName>
</protein>
<dbReference type="InterPro" id="IPR041687">
    <property type="entry name" value="HTH_46"/>
</dbReference>
<sequence length="210" mass="24801">MFNHILEIVEGSNKFMRIYASNGQRINFMLNNKPHVYFLTEGRVDIYRKADDILIFTVYAPYILGIIFMFEKDDYHYFRASTDATFTAISTVELDCLADSNNLWKHFFLMTCEITLNFFKRDQRFSSKNAYDIIKNNLEAIWELPENERSQISVFKFILSRSSISRSSLNKVLKDLNDGGYINIHRGKLLNIKNLPLKYLSFRRQKYLSP</sequence>
<evidence type="ECO:0000313" key="3">
    <source>
        <dbReference type="EMBL" id="MDH1481830.1"/>
    </source>
</evidence>
<feature type="domain" description="IprA winged helix-turn-helix" evidence="2">
    <location>
        <begin position="130"/>
        <end position="196"/>
    </location>
</feature>
<comment type="caution">
    <text evidence="3">The sequence shown here is derived from an EMBL/GenBank/DDBJ whole genome shotgun (WGS) entry which is preliminary data.</text>
</comment>
<feature type="transmembrane region" description="Helical" evidence="1">
    <location>
        <begin position="53"/>
        <end position="70"/>
    </location>
</feature>
<evidence type="ECO:0000259" key="2">
    <source>
        <dbReference type="Pfam" id="PF15977"/>
    </source>
</evidence>
<gene>
    <name evidence="3" type="ORF">N5E88_20390</name>
</gene>
<proteinExistence type="predicted"/>
<accession>A0AA42R3I8</accession>
<dbReference type="AlphaFoldDB" id="A0AA42R3I8"/>
<dbReference type="Proteomes" id="UP001161707">
    <property type="component" value="Unassembled WGS sequence"/>
</dbReference>
<evidence type="ECO:0000256" key="1">
    <source>
        <dbReference type="SAM" id="Phobius"/>
    </source>
</evidence>
<keyword evidence="1" id="KW-0472">Membrane</keyword>